<organism evidence="1 2">
    <name type="scientific">Lactuca saligna</name>
    <name type="common">Willowleaf lettuce</name>
    <dbReference type="NCBI Taxonomy" id="75948"/>
    <lineage>
        <taxon>Eukaryota</taxon>
        <taxon>Viridiplantae</taxon>
        <taxon>Streptophyta</taxon>
        <taxon>Embryophyta</taxon>
        <taxon>Tracheophyta</taxon>
        <taxon>Spermatophyta</taxon>
        <taxon>Magnoliopsida</taxon>
        <taxon>eudicotyledons</taxon>
        <taxon>Gunneridae</taxon>
        <taxon>Pentapetalae</taxon>
        <taxon>asterids</taxon>
        <taxon>campanulids</taxon>
        <taxon>Asterales</taxon>
        <taxon>Asteraceae</taxon>
        <taxon>Cichorioideae</taxon>
        <taxon>Cichorieae</taxon>
        <taxon>Lactucinae</taxon>
        <taxon>Lactuca</taxon>
    </lineage>
</organism>
<evidence type="ECO:0000313" key="1">
    <source>
        <dbReference type="EMBL" id="CAI9297278.1"/>
    </source>
</evidence>
<dbReference type="EMBL" id="OX465084">
    <property type="protein sequence ID" value="CAI9297278.1"/>
    <property type="molecule type" value="Genomic_DNA"/>
</dbReference>
<accession>A0AA35ZQZ5</accession>
<protein>
    <submittedName>
        <fullName evidence="1">Uncharacterized protein</fullName>
    </submittedName>
</protein>
<keyword evidence="2" id="KW-1185">Reference proteome</keyword>
<proteinExistence type="predicted"/>
<evidence type="ECO:0000313" key="2">
    <source>
        <dbReference type="Proteomes" id="UP001177003"/>
    </source>
</evidence>
<dbReference type="AlphaFoldDB" id="A0AA35ZQZ5"/>
<name>A0AA35ZQZ5_LACSI</name>
<gene>
    <name evidence="1" type="ORF">LSALG_LOCUS36106</name>
</gene>
<reference evidence="1" key="1">
    <citation type="submission" date="2023-04" db="EMBL/GenBank/DDBJ databases">
        <authorList>
            <person name="Vijverberg K."/>
            <person name="Xiong W."/>
            <person name="Schranz E."/>
        </authorList>
    </citation>
    <scope>NUCLEOTIDE SEQUENCE</scope>
</reference>
<dbReference type="Proteomes" id="UP001177003">
    <property type="component" value="Chromosome 8"/>
</dbReference>
<sequence>MDHEKEKCYFGIETKTENLVVLPKSKSPSKYQRTLAVDVLISIADLRRSSARSLRSDHLQKPNNNLWGLKIPTMLITIQGQLLHLLPLLKATHLFHHLVQ</sequence>